<organism evidence="3 4">
    <name type="scientific">Streptomyces humidus</name>
    <dbReference type="NCBI Taxonomy" id="52259"/>
    <lineage>
        <taxon>Bacteria</taxon>
        <taxon>Bacillati</taxon>
        <taxon>Actinomycetota</taxon>
        <taxon>Actinomycetes</taxon>
        <taxon>Kitasatosporales</taxon>
        <taxon>Streptomycetaceae</taxon>
        <taxon>Streptomyces</taxon>
    </lineage>
</organism>
<dbReference type="Gene3D" id="2.40.110.10">
    <property type="entry name" value="Butyryl-CoA Dehydrogenase, subunit A, domain 2"/>
    <property type="match status" value="1"/>
</dbReference>
<dbReference type="InterPro" id="IPR009100">
    <property type="entry name" value="AcylCoA_DH/oxidase_NM_dom_sf"/>
</dbReference>
<protein>
    <recommendedName>
        <fullName evidence="5">Acyl-CoA dehydrogenase</fullName>
    </recommendedName>
</protein>
<feature type="domain" description="Acyl-CoA dehydrogenase/oxidase N-terminal" evidence="2">
    <location>
        <begin position="2"/>
        <end position="56"/>
    </location>
</feature>
<dbReference type="Proteomes" id="UP000606194">
    <property type="component" value="Unassembled WGS sequence"/>
</dbReference>
<dbReference type="Pfam" id="PF02770">
    <property type="entry name" value="Acyl-CoA_dh_M"/>
    <property type="match status" value="1"/>
</dbReference>
<dbReference type="PANTHER" id="PTHR43884">
    <property type="entry name" value="ACYL-COA DEHYDROGENASE"/>
    <property type="match status" value="1"/>
</dbReference>
<evidence type="ECO:0000313" key="4">
    <source>
        <dbReference type="Proteomes" id="UP000606194"/>
    </source>
</evidence>
<dbReference type="InterPro" id="IPR037069">
    <property type="entry name" value="AcylCoA_DH/ox_N_sf"/>
</dbReference>
<evidence type="ECO:0000259" key="1">
    <source>
        <dbReference type="Pfam" id="PF02770"/>
    </source>
</evidence>
<dbReference type="GO" id="GO:0046359">
    <property type="term" value="P:butyrate catabolic process"/>
    <property type="evidence" value="ECO:0007669"/>
    <property type="project" value="TreeGrafter"/>
</dbReference>
<dbReference type="SUPFAM" id="SSF56645">
    <property type="entry name" value="Acyl-CoA dehydrogenase NM domain-like"/>
    <property type="match status" value="1"/>
</dbReference>
<feature type="domain" description="Acyl-CoA oxidase/dehydrogenase middle" evidence="1">
    <location>
        <begin position="66"/>
        <end position="170"/>
    </location>
</feature>
<name>A0A918G4H4_9ACTN</name>
<evidence type="ECO:0008006" key="5">
    <source>
        <dbReference type="Google" id="ProtNLM"/>
    </source>
</evidence>
<dbReference type="InterPro" id="IPR013786">
    <property type="entry name" value="AcylCoA_DH/ox_N"/>
</dbReference>
<dbReference type="Gene3D" id="1.10.540.10">
    <property type="entry name" value="Acyl-CoA dehydrogenase/oxidase, N-terminal domain"/>
    <property type="match status" value="1"/>
</dbReference>
<comment type="caution">
    <text evidence="3">The sequence shown here is derived from an EMBL/GenBank/DDBJ whole genome shotgun (WGS) entry which is preliminary data.</text>
</comment>
<evidence type="ECO:0000259" key="2">
    <source>
        <dbReference type="Pfam" id="PF02771"/>
    </source>
</evidence>
<accession>A0A918G4H4</accession>
<dbReference type="GO" id="GO:0050660">
    <property type="term" value="F:flavin adenine dinucleotide binding"/>
    <property type="evidence" value="ECO:0007669"/>
    <property type="project" value="InterPro"/>
</dbReference>
<sequence length="248" mass="24865">MHGGDGVSVLEQLAIVEEFAAVEPGGTLTLLATTLGLAPLLTVGSAEQKAACLPPFLPRTGTPLASFAFSEPGGSADFDAPAPAGGTRTKATRDGADWVITGTKQWISNAMGRRGDGPALLTVTAVAGPGDPGTSLAVFALPGRPQGLTCTPMARTVGMATHPLPQLDFAGVRVPAEGLLGGVGDGAATVRAAFGSGAGVGALAAPRTHQLLFCGESAHGPARMYPKTRATVTAWVSGRPVCPRRPGP</sequence>
<gene>
    <name evidence="3" type="ORF">GCM10010269_67730</name>
</gene>
<dbReference type="GO" id="GO:0033539">
    <property type="term" value="P:fatty acid beta-oxidation using acyl-CoA dehydrogenase"/>
    <property type="evidence" value="ECO:0007669"/>
    <property type="project" value="TreeGrafter"/>
</dbReference>
<dbReference type="Pfam" id="PF02771">
    <property type="entry name" value="Acyl-CoA_dh_N"/>
    <property type="match status" value="1"/>
</dbReference>
<dbReference type="AlphaFoldDB" id="A0A918G4H4"/>
<reference evidence="3" key="2">
    <citation type="submission" date="2020-09" db="EMBL/GenBank/DDBJ databases">
        <authorList>
            <person name="Sun Q."/>
            <person name="Ohkuma M."/>
        </authorList>
    </citation>
    <scope>NUCLEOTIDE SEQUENCE</scope>
    <source>
        <strain evidence="3">JCM 4386</strain>
    </source>
</reference>
<proteinExistence type="predicted"/>
<dbReference type="InterPro" id="IPR046373">
    <property type="entry name" value="Acyl-CoA_Oxase/DH_mid-dom_sf"/>
</dbReference>
<dbReference type="GO" id="GO:0003995">
    <property type="term" value="F:acyl-CoA dehydrogenase activity"/>
    <property type="evidence" value="ECO:0007669"/>
    <property type="project" value="TreeGrafter"/>
</dbReference>
<evidence type="ECO:0000313" key="3">
    <source>
        <dbReference type="EMBL" id="GGS19153.1"/>
    </source>
</evidence>
<keyword evidence="4" id="KW-1185">Reference proteome</keyword>
<reference evidence="3" key="1">
    <citation type="journal article" date="2014" name="Int. J. Syst. Evol. Microbiol.">
        <title>Complete genome sequence of Corynebacterium casei LMG S-19264T (=DSM 44701T), isolated from a smear-ripened cheese.</title>
        <authorList>
            <consortium name="US DOE Joint Genome Institute (JGI-PGF)"/>
            <person name="Walter F."/>
            <person name="Albersmeier A."/>
            <person name="Kalinowski J."/>
            <person name="Ruckert C."/>
        </authorList>
    </citation>
    <scope>NUCLEOTIDE SEQUENCE</scope>
    <source>
        <strain evidence="3">JCM 4386</strain>
    </source>
</reference>
<dbReference type="InterPro" id="IPR006091">
    <property type="entry name" value="Acyl-CoA_Oxase/DH_mid-dom"/>
</dbReference>
<dbReference type="EMBL" id="BMTL01000036">
    <property type="protein sequence ID" value="GGS19153.1"/>
    <property type="molecule type" value="Genomic_DNA"/>
</dbReference>
<dbReference type="PANTHER" id="PTHR43884:SF12">
    <property type="entry name" value="ISOVALERYL-COA DEHYDROGENASE, MITOCHONDRIAL-RELATED"/>
    <property type="match status" value="1"/>
</dbReference>